<dbReference type="AlphaFoldDB" id="A0A409WG04"/>
<dbReference type="InParanoid" id="A0A409WG04"/>
<reference evidence="1 2" key="1">
    <citation type="journal article" date="2018" name="Evol. Lett.">
        <title>Horizontal gene cluster transfer increased hallucinogenic mushroom diversity.</title>
        <authorList>
            <person name="Reynolds H.T."/>
            <person name="Vijayakumar V."/>
            <person name="Gluck-Thaler E."/>
            <person name="Korotkin H.B."/>
            <person name="Matheny P.B."/>
            <person name="Slot J.C."/>
        </authorList>
    </citation>
    <scope>NUCLEOTIDE SEQUENCE [LARGE SCALE GENOMIC DNA]</scope>
    <source>
        <strain evidence="1 2">SRW20</strain>
    </source>
</reference>
<organism evidence="1 2">
    <name type="scientific">Gymnopilus dilepis</name>
    <dbReference type="NCBI Taxonomy" id="231916"/>
    <lineage>
        <taxon>Eukaryota</taxon>
        <taxon>Fungi</taxon>
        <taxon>Dikarya</taxon>
        <taxon>Basidiomycota</taxon>
        <taxon>Agaricomycotina</taxon>
        <taxon>Agaricomycetes</taxon>
        <taxon>Agaricomycetidae</taxon>
        <taxon>Agaricales</taxon>
        <taxon>Agaricineae</taxon>
        <taxon>Hymenogastraceae</taxon>
        <taxon>Gymnopilus</taxon>
    </lineage>
</organism>
<evidence type="ECO:0000313" key="2">
    <source>
        <dbReference type="Proteomes" id="UP000284706"/>
    </source>
</evidence>
<evidence type="ECO:0000313" key="1">
    <source>
        <dbReference type="EMBL" id="PPQ77446.1"/>
    </source>
</evidence>
<comment type="caution">
    <text evidence="1">The sequence shown here is derived from an EMBL/GenBank/DDBJ whole genome shotgun (WGS) entry which is preliminary data.</text>
</comment>
<keyword evidence="2" id="KW-1185">Reference proteome</keyword>
<dbReference type="OrthoDB" id="3127336at2759"/>
<accession>A0A409WG04</accession>
<proteinExistence type="predicted"/>
<dbReference type="Proteomes" id="UP000284706">
    <property type="component" value="Unassembled WGS sequence"/>
</dbReference>
<name>A0A409WG04_9AGAR</name>
<gene>
    <name evidence="1" type="ORF">CVT26_005808</name>
</gene>
<protein>
    <submittedName>
        <fullName evidence="1">Uncharacterized protein</fullName>
    </submittedName>
</protein>
<sequence>MVWEAQQRDGGGYFSFLSTTPPSISLAKSESEVGYLVSKAQPKAFAVAVITTSLGKTSRRRGRGLNSAHRLSLSSAKPHFPRIEERVGGGGSALWCPAGVAATPILSACHQAVRVGCMLALMPGCPPCSQFDDLELWLVLSHPATANEIDVYGIASWLTPRVPRLRDRVGREHLGWALSRDSPQLYPPFLRIRGSNGPPVSQGIELVGGYEGASPSATP</sequence>
<dbReference type="EMBL" id="NHYE01005084">
    <property type="protein sequence ID" value="PPQ77446.1"/>
    <property type="molecule type" value="Genomic_DNA"/>
</dbReference>